<dbReference type="STRING" id="930990.A0A067MVJ3"/>
<dbReference type="HOGENOM" id="CLU_044365_0_0_1"/>
<evidence type="ECO:0000313" key="10">
    <source>
        <dbReference type="Proteomes" id="UP000027195"/>
    </source>
</evidence>
<dbReference type="InterPro" id="IPR003154">
    <property type="entry name" value="S1/P1nuclease"/>
</dbReference>
<gene>
    <name evidence="9" type="ORF">BOTBODRAFT_27185</name>
</gene>
<dbReference type="CDD" id="cd11010">
    <property type="entry name" value="S1-P1_nuclease"/>
    <property type="match status" value="1"/>
</dbReference>
<evidence type="ECO:0000256" key="4">
    <source>
        <dbReference type="ARBA" id="ARBA00022759"/>
    </source>
</evidence>
<evidence type="ECO:0000256" key="6">
    <source>
        <dbReference type="ARBA" id="ARBA00023157"/>
    </source>
</evidence>
<keyword evidence="7" id="KW-0325">Glycoprotein</keyword>
<keyword evidence="5" id="KW-0378">Hydrolase</keyword>
<keyword evidence="10" id="KW-1185">Reference proteome</keyword>
<dbReference type="Gene3D" id="1.10.575.10">
    <property type="entry name" value="P1 Nuclease"/>
    <property type="match status" value="1"/>
</dbReference>
<dbReference type="SUPFAM" id="SSF48537">
    <property type="entry name" value="Phospholipase C/P1 nuclease"/>
    <property type="match status" value="1"/>
</dbReference>
<feature type="signal peptide" evidence="8">
    <location>
        <begin position="1"/>
        <end position="18"/>
    </location>
</feature>
<keyword evidence="4" id="KW-0255">Endonuclease</keyword>
<dbReference type="Pfam" id="PF02265">
    <property type="entry name" value="S1-P1_nuclease"/>
    <property type="match status" value="1"/>
</dbReference>
<evidence type="ECO:0000256" key="1">
    <source>
        <dbReference type="ARBA" id="ARBA00009547"/>
    </source>
</evidence>
<evidence type="ECO:0008006" key="11">
    <source>
        <dbReference type="Google" id="ProtNLM"/>
    </source>
</evidence>
<dbReference type="OrthoDB" id="441446at2759"/>
<dbReference type="AlphaFoldDB" id="A0A067MVJ3"/>
<keyword evidence="2" id="KW-0540">Nuclease</keyword>
<keyword evidence="6" id="KW-1015">Disulfide bond</keyword>
<dbReference type="GO" id="GO:0046872">
    <property type="term" value="F:metal ion binding"/>
    <property type="evidence" value="ECO:0007669"/>
    <property type="project" value="UniProtKB-KW"/>
</dbReference>
<name>A0A067MVJ3_BOTB1</name>
<keyword evidence="3" id="KW-0479">Metal-binding</keyword>
<dbReference type="PANTHER" id="PTHR33146:SF26">
    <property type="entry name" value="ENDONUCLEASE 4"/>
    <property type="match status" value="1"/>
</dbReference>
<evidence type="ECO:0000256" key="8">
    <source>
        <dbReference type="SAM" id="SignalP"/>
    </source>
</evidence>
<accession>A0A067MVJ3</accession>
<dbReference type="GO" id="GO:0003676">
    <property type="term" value="F:nucleic acid binding"/>
    <property type="evidence" value="ECO:0007669"/>
    <property type="project" value="InterPro"/>
</dbReference>
<dbReference type="InParanoid" id="A0A067MVJ3"/>
<keyword evidence="8" id="KW-0732">Signal</keyword>
<organism evidence="9 10">
    <name type="scientific">Botryobasidium botryosum (strain FD-172 SS1)</name>
    <dbReference type="NCBI Taxonomy" id="930990"/>
    <lineage>
        <taxon>Eukaryota</taxon>
        <taxon>Fungi</taxon>
        <taxon>Dikarya</taxon>
        <taxon>Basidiomycota</taxon>
        <taxon>Agaricomycotina</taxon>
        <taxon>Agaricomycetes</taxon>
        <taxon>Cantharellales</taxon>
        <taxon>Botryobasidiaceae</taxon>
        <taxon>Botryobasidium</taxon>
    </lineage>
</organism>
<feature type="chain" id="PRO_5001645048" description="S1/P1 nuclease" evidence="8">
    <location>
        <begin position="19"/>
        <end position="272"/>
    </location>
</feature>
<dbReference type="PANTHER" id="PTHR33146">
    <property type="entry name" value="ENDONUCLEASE 4"/>
    <property type="match status" value="1"/>
</dbReference>
<reference evidence="10" key="1">
    <citation type="journal article" date="2014" name="Proc. Natl. Acad. Sci. U.S.A.">
        <title>Extensive sampling of basidiomycete genomes demonstrates inadequacy of the white-rot/brown-rot paradigm for wood decay fungi.</title>
        <authorList>
            <person name="Riley R."/>
            <person name="Salamov A.A."/>
            <person name="Brown D.W."/>
            <person name="Nagy L.G."/>
            <person name="Floudas D."/>
            <person name="Held B.W."/>
            <person name="Levasseur A."/>
            <person name="Lombard V."/>
            <person name="Morin E."/>
            <person name="Otillar R."/>
            <person name="Lindquist E.A."/>
            <person name="Sun H."/>
            <person name="LaButti K.M."/>
            <person name="Schmutz J."/>
            <person name="Jabbour D."/>
            <person name="Luo H."/>
            <person name="Baker S.E."/>
            <person name="Pisabarro A.G."/>
            <person name="Walton J.D."/>
            <person name="Blanchette R.A."/>
            <person name="Henrissat B."/>
            <person name="Martin F."/>
            <person name="Cullen D."/>
            <person name="Hibbett D.S."/>
            <person name="Grigoriev I.V."/>
        </authorList>
    </citation>
    <scope>NUCLEOTIDE SEQUENCE [LARGE SCALE GENOMIC DNA]</scope>
    <source>
        <strain evidence="10">FD-172 SS1</strain>
    </source>
</reference>
<dbReference type="GO" id="GO:0006308">
    <property type="term" value="P:DNA catabolic process"/>
    <property type="evidence" value="ECO:0007669"/>
    <property type="project" value="InterPro"/>
</dbReference>
<evidence type="ECO:0000256" key="2">
    <source>
        <dbReference type="ARBA" id="ARBA00022722"/>
    </source>
</evidence>
<sequence>MRLSRLAAALPFAGSVIAWGELGHRTVAAVAQNYLAPATQTWVASLLGSESMVDVSTWADEYRFTSAGRFSAPYHFLDAMDSPPKTCDVDFSRDCGGACIVGAITNYTSRVQDQSLSQSQKYEALKFLVHFLGDNTQPLHIENLEKGGNEIHIKWNGKKSNLHTAWDTLIPEKYIGGNTEAYAESWAKQIVTKLESGGAYAASLPSWVACADPSTAQTCSVSWASDANAFVCSVVLQQDPTGQELSGDYYNAAIGVVEMQLAKGVPKMIFYL</sequence>
<evidence type="ECO:0000256" key="5">
    <source>
        <dbReference type="ARBA" id="ARBA00022801"/>
    </source>
</evidence>
<evidence type="ECO:0000313" key="9">
    <source>
        <dbReference type="EMBL" id="KDQ19758.1"/>
    </source>
</evidence>
<evidence type="ECO:0000256" key="3">
    <source>
        <dbReference type="ARBA" id="ARBA00022723"/>
    </source>
</evidence>
<protein>
    <recommendedName>
        <fullName evidence="11">S1/P1 nuclease</fullName>
    </recommendedName>
</protein>
<evidence type="ECO:0000256" key="7">
    <source>
        <dbReference type="ARBA" id="ARBA00023180"/>
    </source>
</evidence>
<dbReference type="GO" id="GO:0016788">
    <property type="term" value="F:hydrolase activity, acting on ester bonds"/>
    <property type="evidence" value="ECO:0007669"/>
    <property type="project" value="InterPro"/>
</dbReference>
<dbReference type="EMBL" id="KL198018">
    <property type="protein sequence ID" value="KDQ19758.1"/>
    <property type="molecule type" value="Genomic_DNA"/>
</dbReference>
<proteinExistence type="inferred from homology"/>
<dbReference type="Proteomes" id="UP000027195">
    <property type="component" value="Unassembled WGS sequence"/>
</dbReference>
<dbReference type="GO" id="GO:0004519">
    <property type="term" value="F:endonuclease activity"/>
    <property type="evidence" value="ECO:0007669"/>
    <property type="project" value="UniProtKB-KW"/>
</dbReference>
<comment type="similarity">
    <text evidence="1">Belongs to the nuclease type I family.</text>
</comment>
<dbReference type="InterPro" id="IPR008947">
    <property type="entry name" value="PLipase_C/P1_nuclease_dom_sf"/>
</dbReference>